<name>E9H760_DAPPU</name>
<dbReference type="HOGENOM" id="CLU_1541698_0_0_1"/>
<keyword evidence="2" id="KW-0964">Secreted</keyword>
<evidence type="ECO:0000313" key="4">
    <source>
        <dbReference type="EMBL" id="EFX72320.1"/>
    </source>
</evidence>
<dbReference type="Gene3D" id="2.60.120.40">
    <property type="match status" value="1"/>
</dbReference>
<keyword evidence="5" id="KW-1185">Reference proteome</keyword>
<organism evidence="4 5">
    <name type="scientific">Daphnia pulex</name>
    <name type="common">Water flea</name>
    <dbReference type="NCBI Taxonomy" id="6669"/>
    <lineage>
        <taxon>Eukaryota</taxon>
        <taxon>Metazoa</taxon>
        <taxon>Ecdysozoa</taxon>
        <taxon>Arthropoda</taxon>
        <taxon>Crustacea</taxon>
        <taxon>Branchiopoda</taxon>
        <taxon>Diplostraca</taxon>
        <taxon>Cladocera</taxon>
        <taxon>Anomopoda</taxon>
        <taxon>Daphniidae</taxon>
        <taxon>Daphnia</taxon>
    </lineage>
</organism>
<sequence length="174" mass="19408">MLGTTDDDDIRSPWFPLLKRRPPVDLRQCMCFGGGWARAITEPAPLIYTTGWPQQHEARIDPPVTFESAPSSIGRIPKSFEDLGKIGQRKSGLFKVIGKQSTTSSAYWNPNTVIPFKFMRLNVGNAMRLSGIFVAPKSGKYFFSFLGISEGHKESRVELQVKTEIADWSKVGDA</sequence>
<protein>
    <recommendedName>
        <fullName evidence="6">C1q domain-containing protein</fullName>
    </recommendedName>
</protein>
<dbReference type="EMBL" id="GL732600">
    <property type="protein sequence ID" value="EFX72320.1"/>
    <property type="molecule type" value="Genomic_DNA"/>
</dbReference>
<gene>
    <name evidence="4" type="ORF">DAPPUDRAFT_254478</name>
</gene>
<dbReference type="PhylomeDB" id="E9H760"/>
<dbReference type="KEGG" id="dpx:DAPPUDRAFT_254478"/>
<dbReference type="AlphaFoldDB" id="E9H760"/>
<evidence type="ECO:0008006" key="6">
    <source>
        <dbReference type="Google" id="ProtNLM"/>
    </source>
</evidence>
<dbReference type="PANTHER" id="PTHR22923:SF62">
    <property type="entry name" value="CVP18"/>
    <property type="match status" value="1"/>
</dbReference>
<dbReference type="GO" id="GO:0003723">
    <property type="term" value="F:RNA binding"/>
    <property type="evidence" value="ECO:0000318"/>
    <property type="project" value="GO_Central"/>
</dbReference>
<dbReference type="InterPro" id="IPR008983">
    <property type="entry name" value="Tumour_necrosis_fac-like_dom"/>
</dbReference>
<evidence type="ECO:0000256" key="1">
    <source>
        <dbReference type="ARBA" id="ARBA00004613"/>
    </source>
</evidence>
<evidence type="ECO:0000313" key="5">
    <source>
        <dbReference type="Proteomes" id="UP000000305"/>
    </source>
</evidence>
<dbReference type="InParanoid" id="E9H760"/>
<evidence type="ECO:0000256" key="2">
    <source>
        <dbReference type="ARBA" id="ARBA00022525"/>
    </source>
</evidence>
<dbReference type="GO" id="GO:0005576">
    <property type="term" value="C:extracellular region"/>
    <property type="evidence" value="ECO:0007669"/>
    <property type="project" value="UniProtKB-SubCell"/>
</dbReference>
<dbReference type="SUPFAM" id="SSF49842">
    <property type="entry name" value="TNF-like"/>
    <property type="match status" value="1"/>
</dbReference>
<proteinExistence type="predicted"/>
<dbReference type="GO" id="GO:0005737">
    <property type="term" value="C:cytoplasm"/>
    <property type="evidence" value="ECO:0000318"/>
    <property type="project" value="GO_Central"/>
</dbReference>
<keyword evidence="3" id="KW-0732">Signal</keyword>
<evidence type="ECO:0000256" key="3">
    <source>
        <dbReference type="ARBA" id="ARBA00022729"/>
    </source>
</evidence>
<comment type="subcellular location">
    <subcellularLocation>
        <location evidence="1">Secreted</location>
    </subcellularLocation>
</comment>
<dbReference type="InterPro" id="IPR050822">
    <property type="entry name" value="Cerebellin_Synaptic_Org"/>
</dbReference>
<accession>E9H760</accession>
<reference evidence="4 5" key="1">
    <citation type="journal article" date="2011" name="Science">
        <title>The ecoresponsive genome of Daphnia pulex.</title>
        <authorList>
            <person name="Colbourne J.K."/>
            <person name="Pfrender M.E."/>
            <person name="Gilbert D."/>
            <person name="Thomas W.K."/>
            <person name="Tucker A."/>
            <person name="Oakley T.H."/>
            <person name="Tokishita S."/>
            <person name="Aerts A."/>
            <person name="Arnold G.J."/>
            <person name="Basu M.K."/>
            <person name="Bauer D.J."/>
            <person name="Caceres C.E."/>
            <person name="Carmel L."/>
            <person name="Casola C."/>
            <person name="Choi J.H."/>
            <person name="Detter J.C."/>
            <person name="Dong Q."/>
            <person name="Dusheyko S."/>
            <person name="Eads B.D."/>
            <person name="Frohlich T."/>
            <person name="Geiler-Samerotte K.A."/>
            <person name="Gerlach D."/>
            <person name="Hatcher P."/>
            <person name="Jogdeo S."/>
            <person name="Krijgsveld J."/>
            <person name="Kriventseva E.V."/>
            <person name="Kultz D."/>
            <person name="Laforsch C."/>
            <person name="Lindquist E."/>
            <person name="Lopez J."/>
            <person name="Manak J.R."/>
            <person name="Muller J."/>
            <person name="Pangilinan J."/>
            <person name="Patwardhan R.P."/>
            <person name="Pitluck S."/>
            <person name="Pritham E.J."/>
            <person name="Rechtsteiner A."/>
            <person name="Rho M."/>
            <person name="Rogozin I.B."/>
            <person name="Sakarya O."/>
            <person name="Salamov A."/>
            <person name="Schaack S."/>
            <person name="Shapiro H."/>
            <person name="Shiga Y."/>
            <person name="Skalitzky C."/>
            <person name="Smith Z."/>
            <person name="Souvorov A."/>
            <person name="Sung W."/>
            <person name="Tang Z."/>
            <person name="Tsuchiya D."/>
            <person name="Tu H."/>
            <person name="Vos H."/>
            <person name="Wang M."/>
            <person name="Wolf Y.I."/>
            <person name="Yamagata H."/>
            <person name="Yamada T."/>
            <person name="Ye Y."/>
            <person name="Shaw J.R."/>
            <person name="Andrews J."/>
            <person name="Crease T.J."/>
            <person name="Tang H."/>
            <person name="Lucas S.M."/>
            <person name="Robertson H.M."/>
            <person name="Bork P."/>
            <person name="Koonin E.V."/>
            <person name="Zdobnov E.M."/>
            <person name="Grigoriev I.V."/>
            <person name="Lynch M."/>
            <person name="Boore J.L."/>
        </authorList>
    </citation>
    <scope>NUCLEOTIDE SEQUENCE [LARGE SCALE GENOMIC DNA]</scope>
</reference>
<dbReference type="PANTHER" id="PTHR22923">
    <property type="entry name" value="CEREBELLIN-RELATED"/>
    <property type="match status" value="1"/>
</dbReference>
<dbReference type="Proteomes" id="UP000000305">
    <property type="component" value="Unassembled WGS sequence"/>
</dbReference>